<protein>
    <submittedName>
        <fullName evidence="2">Phage holin family protein</fullName>
    </submittedName>
</protein>
<keyword evidence="1" id="KW-0812">Transmembrane</keyword>
<evidence type="ECO:0000256" key="1">
    <source>
        <dbReference type="SAM" id="Phobius"/>
    </source>
</evidence>
<dbReference type="Proteomes" id="UP001200145">
    <property type="component" value="Unassembled WGS sequence"/>
</dbReference>
<accession>A0ABS9BN77</accession>
<sequence length="118" mass="13618">MSEAQEPGYFEKLENEFQDYINNRIWLVKLEATEKAARLTSLALIMLVVAGLAFFVLLFISLMAGYYFAELTGSLFYGFSIVTGIYMLLLVLVLVFRKNYIGPFLINKLIRLFLEKKK</sequence>
<name>A0ABS9BN77_9BACT</name>
<reference evidence="2 3" key="1">
    <citation type="submission" date="2022-01" db="EMBL/GenBank/DDBJ databases">
        <title>Flavihumibacter sp. nov., isolated from sediment of a river.</title>
        <authorList>
            <person name="Liu H."/>
        </authorList>
    </citation>
    <scope>NUCLEOTIDE SEQUENCE [LARGE SCALE GENOMIC DNA]</scope>
    <source>
        <strain evidence="2 3">RY-1</strain>
    </source>
</reference>
<evidence type="ECO:0000313" key="3">
    <source>
        <dbReference type="Proteomes" id="UP001200145"/>
    </source>
</evidence>
<dbReference type="Pfam" id="PF07332">
    <property type="entry name" value="Phage_holin_3_6"/>
    <property type="match status" value="1"/>
</dbReference>
<gene>
    <name evidence="2" type="ORF">L0U88_15605</name>
</gene>
<dbReference type="EMBL" id="JAKEVY010000004">
    <property type="protein sequence ID" value="MCF1716066.1"/>
    <property type="molecule type" value="Genomic_DNA"/>
</dbReference>
<comment type="caution">
    <text evidence="2">The sequence shown here is derived from an EMBL/GenBank/DDBJ whole genome shotgun (WGS) entry which is preliminary data.</text>
</comment>
<evidence type="ECO:0000313" key="2">
    <source>
        <dbReference type="EMBL" id="MCF1716066.1"/>
    </source>
</evidence>
<keyword evidence="3" id="KW-1185">Reference proteome</keyword>
<dbReference type="InterPro" id="IPR009937">
    <property type="entry name" value="Phage_holin_3_6"/>
</dbReference>
<organism evidence="2 3">
    <name type="scientific">Flavihumibacter fluminis</name>
    <dbReference type="NCBI Taxonomy" id="2909236"/>
    <lineage>
        <taxon>Bacteria</taxon>
        <taxon>Pseudomonadati</taxon>
        <taxon>Bacteroidota</taxon>
        <taxon>Chitinophagia</taxon>
        <taxon>Chitinophagales</taxon>
        <taxon>Chitinophagaceae</taxon>
        <taxon>Flavihumibacter</taxon>
    </lineage>
</organism>
<dbReference type="RefSeq" id="WP_234867017.1">
    <property type="nucleotide sequence ID" value="NZ_JAKEVY010000004.1"/>
</dbReference>
<keyword evidence="1" id="KW-0472">Membrane</keyword>
<feature type="transmembrane region" description="Helical" evidence="1">
    <location>
        <begin position="75"/>
        <end position="96"/>
    </location>
</feature>
<keyword evidence="1" id="KW-1133">Transmembrane helix</keyword>
<feature type="transmembrane region" description="Helical" evidence="1">
    <location>
        <begin position="42"/>
        <end position="69"/>
    </location>
</feature>
<proteinExistence type="predicted"/>